<name>A0A6A3JI59_9STRA</name>
<dbReference type="Proteomes" id="UP000429607">
    <property type="component" value="Unassembled WGS sequence"/>
</dbReference>
<sequence>MALLGMVQPDPVRVQRPARIHPVPEYAATAAKALTNQLLADFRRKLQDSELEATVTQQQWDDLKKEIARRTRICVRERRRTLRNTLKQKLERLIRQQQRHVEAQEGITATVESITDELDGLSLGDVEGPSRAARLRRAISECHKAKATAGKKRLFREATHRTAKTTKALFKRISTKFGDNVVHRLDPIPGAPHRSVHAKADILADAWQPILQQAATAAESVRHVVAWNENVDTPSTEQAAIADAFTEDEVPTALKACKPDKAAGPD</sequence>
<organism evidence="2 3">
    <name type="scientific">Phytophthora rubi</name>
    <dbReference type="NCBI Taxonomy" id="129364"/>
    <lineage>
        <taxon>Eukaryota</taxon>
        <taxon>Sar</taxon>
        <taxon>Stramenopiles</taxon>
        <taxon>Oomycota</taxon>
        <taxon>Peronosporomycetes</taxon>
        <taxon>Peronosporales</taxon>
        <taxon>Peronosporaceae</taxon>
        <taxon>Phytophthora</taxon>
    </lineage>
</organism>
<keyword evidence="1" id="KW-0175">Coiled coil</keyword>
<gene>
    <name evidence="2" type="ORF">PR001_g20729</name>
</gene>
<dbReference type="AlphaFoldDB" id="A0A6A3JI59"/>
<evidence type="ECO:0000313" key="2">
    <source>
        <dbReference type="EMBL" id="KAE8993208.1"/>
    </source>
</evidence>
<evidence type="ECO:0000313" key="3">
    <source>
        <dbReference type="Proteomes" id="UP000429607"/>
    </source>
</evidence>
<proteinExistence type="predicted"/>
<dbReference type="EMBL" id="QXFV01002079">
    <property type="protein sequence ID" value="KAE8993208.1"/>
    <property type="molecule type" value="Genomic_DNA"/>
</dbReference>
<protein>
    <submittedName>
        <fullName evidence="2">Uncharacterized protein</fullName>
    </submittedName>
</protein>
<accession>A0A6A3JI59</accession>
<comment type="caution">
    <text evidence="2">The sequence shown here is derived from an EMBL/GenBank/DDBJ whole genome shotgun (WGS) entry which is preliminary data.</text>
</comment>
<reference evidence="2 3" key="1">
    <citation type="submission" date="2018-09" db="EMBL/GenBank/DDBJ databases">
        <title>Genomic investigation of the strawberry pathogen Phytophthora fragariae indicates pathogenicity is determined by transcriptional variation in three key races.</title>
        <authorList>
            <person name="Adams T.M."/>
            <person name="Armitage A.D."/>
            <person name="Sobczyk M.K."/>
            <person name="Bates H.J."/>
            <person name="Dunwell J.M."/>
            <person name="Nellist C.F."/>
            <person name="Harrison R.J."/>
        </authorList>
    </citation>
    <scope>NUCLEOTIDE SEQUENCE [LARGE SCALE GENOMIC DNA]</scope>
    <source>
        <strain evidence="2 3">SCRP249</strain>
    </source>
</reference>
<evidence type="ECO:0000256" key="1">
    <source>
        <dbReference type="SAM" id="Coils"/>
    </source>
</evidence>
<feature type="coiled-coil region" evidence="1">
    <location>
        <begin position="39"/>
        <end position="107"/>
    </location>
</feature>